<keyword evidence="4" id="KW-1185">Reference proteome</keyword>
<feature type="transmembrane region" description="Helical" evidence="1">
    <location>
        <begin position="302"/>
        <end position="323"/>
    </location>
</feature>
<accession>A0ABP1FQQ6</accession>
<dbReference type="EMBL" id="CAXHTA020000003">
    <property type="protein sequence ID" value="CAL5220468.1"/>
    <property type="molecule type" value="Genomic_DNA"/>
</dbReference>
<evidence type="ECO:0000313" key="3">
    <source>
        <dbReference type="EMBL" id="CAL5220468.1"/>
    </source>
</evidence>
<dbReference type="Proteomes" id="UP001497392">
    <property type="component" value="Unassembled WGS sequence"/>
</dbReference>
<keyword evidence="1" id="KW-0812">Transmembrane</keyword>
<proteinExistence type="predicted"/>
<dbReference type="SUPFAM" id="SSF54427">
    <property type="entry name" value="NTF2-like"/>
    <property type="match status" value="1"/>
</dbReference>
<gene>
    <name evidence="3" type="primary">g2491</name>
    <name evidence="3" type="ORF">VP750_LOCUS2127</name>
</gene>
<dbReference type="Gene3D" id="3.10.450.50">
    <property type="match status" value="1"/>
</dbReference>
<feature type="transmembrane region" description="Helical" evidence="1">
    <location>
        <begin position="226"/>
        <end position="246"/>
    </location>
</feature>
<organism evidence="3 4">
    <name type="scientific">Coccomyxa viridis</name>
    <dbReference type="NCBI Taxonomy" id="1274662"/>
    <lineage>
        <taxon>Eukaryota</taxon>
        <taxon>Viridiplantae</taxon>
        <taxon>Chlorophyta</taxon>
        <taxon>core chlorophytes</taxon>
        <taxon>Trebouxiophyceae</taxon>
        <taxon>Trebouxiophyceae incertae sedis</taxon>
        <taxon>Coccomyxaceae</taxon>
        <taxon>Coccomyxa</taxon>
    </lineage>
</organism>
<dbReference type="InterPro" id="IPR032710">
    <property type="entry name" value="NTF2-like_dom_sf"/>
</dbReference>
<keyword evidence="1" id="KW-0472">Membrane</keyword>
<protein>
    <submittedName>
        <fullName evidence="3">G2491 protein</fullName>
    </submittedName>
</protein>
<sequence>MGGPTNYGMSLQRYNAGDVDGVMELMDPNAQYHDMIYLEPFKGAKEVRRYFDKVTSIVPGDLKFCVEDITDGDPRKVGVKWHVELNGYEFPFSRGASFYEVTEQGQILYGRDLVEPAVKPGSSALLALKLLTPLIRKLGPNANPGKLKELPVKGGLMWAFFAGYMGFVFFSTVLPGPAIWQTPPEVFKEVFYESVDWLARADFFYINNGLTALGISPIPSTTVHPVSLGIFNFVNAWSMMFWPVMLADKKGQAVKQRFPLWFGTQFLTNVFFIPYMAVRQFESKTKPNLAAPGCDPKRLPPYASVLAVVGVIVGVATFFWMPLAHPEYGSIADRWDFFLEACTLNRAFFAFVLDMVLYSVFQSVLLANAPPAYRYTPFFGLAAWLIAPSEVELED</sequence>
<evidence type="ECO:0000256" key="1">
    <source>
        <dbReference type="SAM" id="Phobius"/>
    </source>
</evidence>
<evidence type="ECO:0000259" key="2">
    <source>
        <dbReference type="Pfam" id="PF12680"/>
    </source>
</evidence>
<dbReference type="Pfam" id="PF12680">
    <property type="entry name" value="SnoaL_2"/>
    <property type="match status" value="1"/>
</dbReference>
<evidence type="ECO:0000313" key="4">
    <source>
        <dbReference type="Proteomes" id="UP001497392"/>
    </source>
</evidence>
<name>A0ABP1FQQ6_9CHLO</name>
<feature type="domain" description="SnoaL-like" evidence="2">
    <location>
        <begin position="12"/>
        <end position="107"/>
    </location>
</feature>
<feature type="transmembrane region" description="Helical" evidence="1">
    <location>
        <begin position="156"/>
        <end position="180"/>
    </location>
</feature>
<feature type="transmembrane region" description="Helical" evidence="1">
    <location>
        <begin position="344"/>
        <end position="367"/>
    </location>
</feature>
<dbReference type="InterPro" id="IPR037401">
    <property type="entry name" value="SnoaL-like"/>
</dbReference>
<dbReference type="PANTHER" id="PTHR36367">
    <property type="entry name" value="TRANSMEMBRANE PROTEIN"/>
    <property type="match status" value="1"/>
</dbReference>
<feature type="transmembrane region" description="Helical" evidence="1">
    <location>
        <begin position="258"/>
        <end position="278"/>
    </location>
</feature>
<reference evidence="3 4" key="1">
    <citation type="submission" date="2024-06" db="EMBL/GenBank/DDBJ databases">
        <authorList>
            <person name="Kraege A."/>
            <person name="Thomma B."/>
        </authorList>
    </citation>
    <scope>NUCLEOTIDE SEQUENCE [LARGE SCALE GENOMIC DNA]</scope>
</reference>
<comment type="caution">
    <text evidence="3">The sequence shown here is derived from an EMBL/GenBank/DDBJ whole genome shotgun (WGS) entry which is preliminary data.</text>
</comment>
<dbReference type="PANTHER" id="PTHR36367:SF2">
    <property type="entry name" value="TRANSMEMBRANE PROTEIN"/>
    <property type="match status" value="1"/>
</dbReference>
<keyword evidence="1" id="KW-1133">Transmembrane helix</keyword>